<dbReference type="InterPro" id="IPR036691">
    <property type="entry name" value="Endo/exonu/phosph_ase_sf"/>
</dbReference>
<gene>
    <name evidence="1" type="ORF">V6N11_056054</name>
</gene>
<accession>A0ABR2T3I3</accession>
<evidence type="ECO:0000313" key="1">
    <source>
        <dbReference type="EMBL" id="KAK9031764.1"/>
    </source>
</evidence>
<sequence>MDSLIVYGLVRPSEQVSTLGSDLELGFRRWGFHAKGIIFKIFLVLSGIDSSFRRPFLIPLQRLAPLCSSGGTNIVTSPNEKYGGLLFDHNNAKWYHEFLEKAYLMKIQSKGGAYTWSNQRSEKDEICEKLDRVLCSLEWSFIFTKAIAIVDVAIASDHAHILLFANGMMKKVKKRLQARVQIDYRE</sequence>
<dbReference type="PANTHER" id="PTHR33710:SF79">
    <property type="entry name" value="OS06G0205337 PROTEIN"/>
    <property type="match status" value="1"/>
</dbReference>
<evidence type="ECO:0008006" key="3">
    <source>
        <dbReference type="Google" id="ProtNLM"/>
    </source>
</evidence>
<dbReference type="Gene3D" id="3.60.10.10">
    <property type="entry name" value="Endonuclease/exonuclease/phosphatase"/>
    <property type="match status" value="1"/>
</dbReference>
<comment type="caution">
    <text evidence="1">The sequence shown here is derived from an EMBL/GenBank/DDBJ whole genome shotgun (WGS) entry which is preliminary data.</text>
</comment>
<proteinExistence type="predicted"/>
<name>A0ABR2T3I3_9ROSI</name>
<keyword evidence="2" id="KW-1185">Reference proteome</keyword>
<organism evidence="1 2">
    <name type="scientific">Hibiscus sabdariffa</name>
    <name type="common">roselle</name>
    <dbReference type="NCBI Taxonomy" id="183260"/>
    <lineage>
        <taxon>Eukaryota</taxon>
        <taxon>Viridiplantae</taxon>
        <taxon>Streptophyta</taxon>
        <taxon>Embryophyta</taxon>
        <taxon>Tracheophyta</taxon>
        <taxon>Spermatophyta</taxon>
        <taxon>Magnoliopsida</taxon>
        <taxon>eudicotyledons</taxon>
        <taxon>Gunneridae</taxon>
        <taxon>Pentapetalae</taxon>
        <taxon>rosids</taxon>
        <taxon>malvids</taxon>
        <taxon>Malvales</taxon>
        <taxon>Malvaceae</taxon>
        <taxon>Malvoideae</taxon>
        <taxon>Hibiscus</taxon>
    </lineage>
</organism>
<reference evidence="1 2" key="1">
    <citation type="journal article" date="2024" name="G3 (Bethesda)">
        <title>Genome assembly of Hibiscus sabdariffa L. provides insights into metabolisms of medicinal natural products.</title>
        <authorList>
            <person name="Kim T."/>
        </authorList>
    </citation>
    <scope>NUCLEOTIDE SEQUENCE [LARGE SCALE GENOMIC DNA]</scope>
    <source>
        <strain evidence="1">TK-2024</strain>
        <tissue evidence="1">Old leaves</tissue>
    </source>
</reference>
<dbReference type="EMBL" id="JBBPBN010000009">
    <property type="protein sequence ID" value="KAK9031764.1"/>
    <property type="molecule type" value="Genomic_DNA"/>
</dbReference>
<dbReference type="PANTHER" id="PTHR33710">
    <property type="entry name" value="BNAC02G09200D PROTEIN"/>
    <property type="match status" value="1"/>
</dbReference>
<dbReference type="Proteomes" id="UP001396334">
    <property type="component" value="Unassembled WGS sequence"/>
</dbReference>
<protein>
    <recommendedName>
        <fullName evidence="3">Transposase IS200-like domain-containing protein</fullName>
    </recommendedName>
</protein>
<dbReference type="SUPFAM" id="SSF56219">
    <property type="entry name" value="DNase I-like"/>
    <property type="match status" value="1"/>
</dbReference>
<evidence type="ECO:0000313" key="2">
    <source>
        <dbReference type="Proteomes" id="UP001396334"/>
    </source>
</evidence>